<keyword evidence="2" id="KW-0472">Membrane</keyword>
<dbReference type="AlphaFoldDB" id="A0A2M8AIY9"/>
<dbReference type="PROSITE" id="PS50005">
    <property type="entry name" value="TPR"/>
    <property type="match status" value="3"/>
</dbReference>
<gene>
    <name evidence="3" type="ORF">CO116_00845</name>
</gene>
<keyword evidence="1" id="KW-0802">TPR repeat</keyword>
<dbReference type="PANTHER" id="PTHR44366:SF1">
    <property type="entry name" value="UDP-N-ACETYLGLUCOSAMINE--PEPTIDE N-ACETYLGLUCOSAMINYLTRANSFERASE 110 KDA SUBUNIT"/>
    <property type="match status" value="1"/>
</dbReference>
<dbReference type="GO" id="GO:0097363">
    <property type="term" value="F:protein O-acetylglucosaminyltransferase activity"/>
    <property type="evidence" value="ECO:0007669"/>
    <property type="project" value="TreeGrafter"/>
</dbReference>
<comment type="caution">
    <text evidence="3">The sequence shown here is derived from an EMBL/GenBank/DDBJ whole genome shotgun (WGS) entry which is preliminary data.</text>
</comment>
<organism evidence="3 4">
    <name type="scientific">Candidatus Falkowbacteria bacterium CG_4_9_14_3_um_filter_38_19</name>
    <dbReference type="NCBI Taxonomy" id="1974559"/>
    <lineage>
        <taxon>Bacteria</taxon>
        <taxon>Candidatus Falkowiibacteriota</taxon>
    </lineage>
</organism>
<evidence type="ECO:0000256" key="1">
    <source>
        <dbReference type="PROSITE-ProRule" id="PRU00339"/>
    </source>
</evidence>
<evidence type="ECO:0000313" key="4">
    <source>
        <dbReference type="Proteomes" id="UP000230611"/>
    </source>
</evidence>
<proteinExistence type="predicted"/>
<dbReference type="InterPro" id="IPR011990">
    <property type="entry name" value="TPR-like_helical_dom_sf"/>
</dbReference>
<reference evidence="4" key="1">
    <citation type="submission" date="2017-09" db="EMBL/GenBank/DDBJ databases">
        <title>Depth-based differentiation of microbial function through sediment-hosted aquifers and enrichment of novel symbionts in the deep terrestrial subsurface.</title>
        <authorList>
            <person name="Probst A.J."/>
            <person name="Ladd B."/>
            <person name="Jarett J.K."/>
            <person name="Geller-Mcgrath D.E."/>
            <person name="Sieber C.M.K."/>
            <person name="Emerson J.B."/>
            <person name="Anantharaman K."/>
            <person name="Thomas B.C."/>
            <person name="Malmstrom R."/>
            <person name="Stieglmeier M."/>
            <person name="Klingl A."/>
            <person name="Woyke T."/>
            <person name="Ryan C.M."/>
            <person name="Banfield J.F."/>
        </authorList>
    </citation>
    <scope>NUCLEOTIDE SEQUENCE [LARGE SCALE GENOMIC DNA]</scope>
</reference>
<keyword evidence="2" id="KW-0812">Transmembrane</keyword>
<feature type="repeat" description="TPR" evidence="1">
    <location>
        <begin position="209"/>
        <end position="242"/>
    </location>
</feature>
<protein>
    <submittedName>
        <fullName evidence="3">Uncharacterized protein</fullName>
    </submittedName>
</protein>
<feature type="repeat" description="TPR" evidence="1">
    <location>
        <begin position="141"/>
        <end position="174"/>
    </location>
</feature>
<dbReference type="SUPFAM" id="SSF48452">
    <property type="entry name" value="TPR-like"/>
    <property type="match status" value="1"/>
</dbReference>
<feature type="repeat" description="TPR" evidence="1">
    <location>
        <begin position="175"/>
        <end position="208"/>
    </location>
</feature>
<feature type="transmembrane region" description="Helical" evidence="2">
    <location>
        <begin position="64"/>
        <end position="82"/>
    </location>
</feature>
<dbReference type="Gene3D" id="1.25.40.10">
    <property type="entry name" value="Tetratricopeptide repeat domain"/>
    <property type="match status" value="2"/>
</dbReference>
<dbReference type="EMBL" id="PFUO01000042">
    <property type="protein sequence ID" value="PJB17477.1"/>
    <property type="molecule type" value="Genomic_DNA"/>
</dbReference>
<dbReference type="PANTHER" id="PTHR44366">
    <property type="entry name" value="UDP-N-ACETYLGLUCOSAMINE--PEPTIDE N-ACETYLGLUCOSAMINYLTRANSFERASE 110 KDA SUBUNIT"/>
    <property type="match status" value="1"/>
</dbReference>
<dbReference type="GO" id="GO:0006493">
    <property type="term" value="P:protein O-linked glycosylation"/>
    <property type="evidence" value="ECO:0007669"/>
    <property type="project" value="InterPro"/>
</dbReference>
<accession>A0A2M8AIY9</accession>
<name>A0A2M8AIY9_9BACT</name>
<sequence>MYDIIPLIIILISLAVIIVIVVRKFSVLATLDVANIPAEKEAKFKERIIGTRLKRNVIKWWSKAFRLIGPVLATVVKFFSWLQAKLLQLRSDYQDRPIKADEIKPKIDQLFNEAEDCKKQEDLTAAEKKYIEIIGVDSRNIQAFKELGLLYFEQKNYEEAKQTFEHILKLKQDDEDAYSNLALVARERGDLREAKEDYLKSLNVNKQNAQTYFNLALVYQAMNNNKKAVSSLKEALKIEPNNPRYLDTMLEISIIIKDKALAWDAYKKLAEVNPDNKKLDAFKRKINKF</sequence>
<dbReference type="InterPro" id="IPR037919">
    <property type="entry name" value="OGT"/>
</dbReference>
<feature type="transmembrane region" description="Helical" evidence="2">
    <location>
        <begin position="6"/>
        <end position="22"/>
    </location>
</feature>
<evidence type="ECO:0000313" key="3">
    <source>
        <dbReference type="EMBL" id="PJB17477.1"/>
    </source>
</evidence>
<dbReference type="Proteomes" id="UP000230611">
    <property type="component" value="Unassembled WGS sequence"/>
</dbReference>
<dbReference type="SMART" id="SM00028">
    <property type="entry name" value="TPR"/>
    <property type="match status" value="4"/>
</dbReference>
<dbReference type="PROSITE" id="PS50293">
    <property type="entry name" value="TPR_REGION"/>
    <property type="match status" value="2"/>
</dbReference>
<evidence type="ECO:0000256" key="2">
    <source>
        <dbReference type="SAM" id="Phobius"/>
    </source>
</evidence>
<dbReference type="InterPro" id="IPR019734">
    <property type="entry name" value="TPR_rpt"/>
</dbReference>
<keyword evidence="2" id="KW-1133">Transmembrane helix</keyword>
<dbReference type="Pfam" id="PF13181">
    <property type="entry name" value="TPR_8"/>
    <property type="match status" value="1"/>
</dbReference>
<dbReference type="Pfam" id="PF13424">
    <property type="entry name" value="TPR_12"/>
    <property type="match status" value="1"/>
</dbReference>